<sequence>MNVSDSKVRKIIHKATEQARRETPKPNLLTWCLRQALHYRYGWRPYY</sequence>
<evidence type="ECO:0000313" key="2">
    <source>
        <dbReference type="Proteomes" id="UP000509379"/>
    </source>
</evidence>
<gene>
    <name evidence="1" type="ORF">AXL3_58</name>
</gene>
<protein>
    <submittedName>
        <fullName evidence="1">Uncharacterized protein</fullName>
    </submittedName>
</protein>
<name>A0A7D5CKV4_9CAUD</name>
<organism evidence="1 2">
    <name type="scientific">Stenotrophomonas phage vB_SmaS-AXL_3</name>
    <dbReference type="NCBI Taxonomy" id="2740427"/>
    <lineage>
        <taxon>Viruses</taxon>
        <taxon>Duplodnaviria</taxon>
        <taxon>Heunggongvirae</taxon>
        <taxon>Uroviricota</taxon>
        <taxon>Caudoviricetes</taxon>
        <taxon>Axeltriavirus</taxon>
        <taxon>Axeltriavirus AXL3</taxon>
    </lineage>
</organism>
<dbReference type="Proteomes" id="UP000509379">
    <property type="component" value="Segment"/>
</dbReference>
<proteinExistence type="predicted"/>
<reference evidence="1" key="1">
    <citation type="submission" date="2020-05" db="EMBL/GenBank/DDBJ databases">
        <title>Isolation and characterization of the novel bacteriophage AXL3 against Stenotrophomonas maltophilia.</title>
        <authorList>
            <person name="McCutcheon J.G."/>
            <person name="Lin A."/>
            <person name="Dennis J."/>
        </authorList>
    </citation>
    <scope>NUCLEOTIDE SEQUENCE [LARGE SCALE GENOMIC DNA]</scope>
</reference>
<evidence type="ECO:0000313" key="1">
    <source>
        <dbReference type="EMBL" id="QKW95626.1"/>
    </source>
</evidence>
<accession>A0A7D5CKV4</accession>
<dbReference type="EMBL" id="MT536174">
    <property type="protein sequence ID" value="QKW95626.1"/>
    <property type="molecule type" value="Genomic_DNA"/>
</dbReference>
<keyword evidence="2" id="KW-1185">Reference proteome</keyword>